<dbReference type="Pfam" id="PF00535">
    <property type="entry name" value="Glycos_transf_2"/>
    <property type="match status" value="1"/>
</dbReference>
<comment type="similarity">
    <text evidence="1">Belongs to the glycosyltransferase 2 family.</text>
</comment>
<dbReference type="PANTHER" id="PTHR43685">
    <property type="entry name" value="GLYCOSYLTRANSFERASE"/>
    <property type="match status" value="1"/>
</dbReference>
<dbReference type="PANTHER" id="PTHR43685:SF5">
    <property type="entry name" value="GLYCOSYLTRANSFERASE EPSE-RELATED"/>
    <property type="match status" value="1"/>
</dbReference>
<organism evidence="5 6">
    <name type="scientific">Polynucleobacter sphagniphilus</name>
    <dbReference type="NCBI Taxonomy" id="1743169"/>
    <lineage>
        <taxon>Bacteria</taxon>
        <taxon>Pseudomonadati</taxon>
        <taxon>Pseudomonadota</taxon>
        <taxon>Betaproteobacteria</taxon>
        <taxon>Burkholderiales</taxon>
        <taxon>Burkholderiaceae</taxon>
        <taxon>Polynucleobacter</taxon>
    </lineage>
</organism>
<keyword evidence="3" id="KW-0808">Transferase</keyword>
<evidence type="ECO:0000256" key="2">
    <source>
        <dbReference type="ARBA" id="ARBA00022676"/>
    </source>
</evidence>
<comment type="caution">
    <text evidence="5">The sequence shown here is derived from an EMBL/GenBank/DDBJ whole genome shotgun (WGS) entry which is preliminary data.</text>
</comment>
<evidence type="ECO:0000256" key="3">
    <source>
        <dbReference type="ARBA" id="ARBA00022679"/>
    </source>
</evidence>
<dbReference type="RefSeq" id="WP_280756964.1">
    <property type="nucleotide sequence ID" value="NZ_JARXXW010000014.1"/>
</dbReference>
<dbReference type="InterPro" id="IPR050834">
    <property type="entry name" value="Glycosyltransf_2"/>
</dbReference>
<keyword evidence="6" id="KW-1185">Reference proteome</keyword>
<evidence type="ECO:0000313" key="6">
    <source>
        <dbReference type="Proteomes" id="UP001161160"/>
    </source>
</evidence>
<dbReference type="SUPFAM" id="SSF53448">
    <property type="entry name" value="Nucleotide-diphospho-sugar transferases"/>
    <property type="match status" value="1"/>
</dbReference>
<dbReference type="InterPro" id="IPR029044">
    <property type="entry name" value="Nucleotide-diphossugar_trans"/>
</dbReference>
<name>A0AA43MCI2_9BURK</name>
<dbReference type="AlphaFoldDB" id="A0AA43MCI2"/>
<proteinExistence type="inferred from homology"/>
<dbReference type="InterPro" id="IPR001173">
    <property type="entry name" value="Glyco_trans_2-like"/>
</dbReference>
<feature type="domain" description="Glycosyltransferase 2-like" evidence="4">
    <location>
        <begin position="6"/>
        <end position="144"/>
    </location>
</feature>
<dbReference type="GO" id="GO:0016757">
    <property type="term" value="F:glycosyltransferase activity"/>
    <property type="evidence" value="ECO:0007669"/>
    <property type="project" value="UniProtKB-KW"/>
</dbReference>
<evidence type="ECO:0000313" key="5">
    <source>
        <dbReference type="EMBL" id="MDH6504712.1"/>
    </source>
</evidence>
<accession>A0AA43MCI2</accession>
<dbReference type="Proteomes" id="UP001161160">
    <property type="component" value="Unassembled WGS sequence"/>
</dbReference>
<keyword evidence="2" id="KW-0328">Glycosyltransferase</keyword>
<evidence type="ECO:0000256" key="1">
    <source>
        <dbReference type="ARBA" id="ARBA00006739"/>
    </source>
</evidence>
<sequence>MRNKISVLMPVYNCESYIYDSIASILDQSFKNIELIIIDDCSTDLSFEIISQFSDERIILLRNEKNLGVASSLNACIKRASGDYLARMDADDIAEKHRLNTQLNYLLVNKLDMVGSYITTFGEIRSTVLKNPVSNEDVKFFMNFLNPIAHPSILGKKEAFQNLYNPKYFRVEDYEFWARLISLNFKIGNVPLSLLNYRISSSQISNNNFIELKKQSLEVVSIYSSFYFSKEYFLEFKKTNFGYSKNNIKFLLNYVSNNKKSISLGPLFIDLNFLLFKRSFDILDFLKFNFLLSQNGLFKEIIHFYKNLFFSFKFNFLTKIKNYFF</sequence>
<dbReference type="Gene3D" id="3.90.550.10">
    <property type="entry name" value="Spore Coat Polysaccharide Biosynthesis Protein SpsA, Chain A"/>
    <property type="match status" value="1"/>
</dbReference>
<evidence type="ECO:0000259" key="4">
    <source>
        <dbReference type="Pfam" id="PF00535"/>
    </source>
</evidence>
<reference evidence="5" key="1">
    <citation type="submission" date="2023-04" db="EMBL/GenBank/DDBJ databases">
        <title>Genome Encyclopedia of Bacteria and Archaea VI: Functional Genomics of Type Strains.</title>
        <authorList>
            <person name="Whitman W."/>
        </authorList>
    </citation>
    <scope>NUCLEOTIDE SEQUENCE</scope>
    <source>
        <strain evidence="5">Enz.4-51</strain>
    </source>
</reference>
<dbReference type="EMBL" id="JARXYA010000012">
    <property type="protein sequence ID" value="MDH6504712.1"/>
    <property type="molecule type" value="Genomic_DNA"/>
</dbReference>
<gene>
    <name evidence="5" type="ORF">M2127_002041</name>
</gene>
<protein>
    <submittedName>
        <fullName evidence="5">Glycosyltransferase involved in cell wall biosynthesis</fullName>
    </submittedName>
</protein>